<dbReference type="InterPro" id="IPR046341">
    <property type="entry name" value="SET_dom_sf"/>
</dbReference>
<feature type="domain" description="SET" evidence="1">
    <location>
        <begin position="88"/>
        <end position="201"/>
    </location>
</feature>
<dbReference type="OrthoDB" id="308383at2759"/>
<comment type="caution">
    <text evidence="2">The sequence shown here is derived from an EMBL/GenBank/DDBJ whole genome shotgun (WGS) entry which is preliminary data.</text>
</comment>
<dbReference type="Proteomes" id="UP000789595">
    <property type="component" value="Unassembled WGS sequence"/>
</dbReference>
<dbReference type="AlphaFoldDB" id="A0A8J2T0V7"/>
<dbReference type="PANTHER" id="PTHR47250">
    <property type="entry name" value="HISTONE-LYSINE N-METHYLTRANSFERASE SET-6"/>
    <property type="match status" value="1"/>
</dbReference>
<dbReference type="SUPFAM" id="SSF82199">
    <property type="entry name" value="SET domain"/>
    <property type="match status" value="1"/>
</dbReference>
<gene>
    <name evidence="2" type="ORF">PECAL_5P19030</name>
</gene>
<evidence type="ECO:0000313" key="2">
    <source>
        <dbReference type="EMBL" id="CAH0377340.1"/>
    </source>
</evidence>
<dbReference type="InterPro" id="IPR001214">
    <property type="entry name" value="SET_dom"/>
</dbReference>
<dbReference type="Pfam" id="PF00856">
    <property type="entry name" value="SET"/>
    <property type="match status" value="1"/>
</dbReference>
<protein>
    <recommendedName>
        <fullName evidence="1">SET domain-containing protein</fullName>
    </recommendedName>
</protein>
<keyword evidence="3" id="KW-1185">Reference proteome</keyword>
<sequence>MITCLDTGRTFGETAAEQATIVYGSTGAAAQEILSRDAGFEWVPSLAFLHERHFRDRALLVYPPAPTSAELGVAEALDANGPPVSRAEAIEIVDLESAGGYGVFAVEPISIGALVVEYAGLVAPATDDGFDPYGLSYAETLAGEPLRLSARRFGNAARFVNHTSIKPNAEIVRVVHRGLLRVVIVAREGIAPGGQVLVDYGDAYWRASGVAPRPLPRILADVGTDRYRF</sequence>
<dbReference type="Gene3D" id="2.170.270.10">
    <property type="entry name" value="SET domain"/>
    <property type="match status" value="1"/>
</dbReference>
<evidence type="ECO:0000313" key="3">
    <source>
        <dbReference type="Proteomes" id="UP000789595"/>
    </source>
</evidence>
<dbReference type="PANTHER" id="PTHR47250:SF3">
    <property type="entry name" value="HISTONE-LYSINE N-METHYLTRANSFERASE SET-6"/>
    <property type="match status" value="1"/>
</dbReference>
<dbReference type="SMART" id="SM00317">
    <property type="entry name" value="SET"/>
    <property type="match status" value="1"/>
</dbReference>
<accession>A0A8J2T0V7</accession>
<dbReference type="PROSITE" id="PS50280">
    <property type="entry name" value="SET"/>
    <property type="match status" value="1"/>
</dbReference>
<reference evidence="2" key="1">
    <citation type="submission" date="2021-11" db="EMBL/GenBank/DDBJ databases">
        <authorList>
            <consortium name="Genoscope - CEA"/>
            <person name="William W."/>
        </authorList>
    </citation>
    <scope>NUCLEOTIDE SEQUENCE</scope>
</reference>
<dbReference type="InterPro" id="IPR053105">
    <property type="entry name" value="Class_V-like_SAM-MTase"/>
</dbReference>
<organism evidence="2 3">
    <name type="scientific">Pelagomonas calceolata</name>
    <dbReference type="NCBI Taxonomy" id="35677"/>
    <lineage>
        <taxon>Eukaryota</taxon>
        <taxon>Sar</taxon>
        <taxon>Stramenopiles</taxon>
        <taxon>Ochrophyta</taxon>
        <taxon>Pelagophyceae</taxon>
        <taxon>Pelagomonadales</taxon>
        <taxon>Pelagomonadaceae</taxon>
        <taxon>Pelagomonas</taxon>
    </lineage>
</organism>
<proteinExistence type="predicted"/>
<name>A0A8J2T0V7_9STRA</name>
<dbReference type="EMBL" id="CAKKNE010000005">
    <property type="protein sequence ID" value="CAH0377340.1"/>
    <property type="molecule type" value="Genomic_DNA"/>
</dbReference>
<evidence type="ECO:0000259" key="1">
    <source>
        <dbReference type="PROSITE" id="PS50280"/>
    </source>
</evidence>